<dbReference type="SUPFAM" id="SSF52047">
    <property type="entry name" value="RNI-like"/>
    <property type="match status" value="1"/>
</dbReference>
<feature type="compositionally biased region" description="Basic and acidic residues" evidence="1">
    <location>
        <begin position="24"/>
        <end position="89"/>
    </location>
</feature>
<dbReference type="EMBL" id="PVQB02000235">
    <property type="protein sequence ID" value="KAF4340539.1"/>
    <property type="molecule type" value="Genomic_DNA"/>
</dbReference>
<dbReference type="Gene3D" id="3.80.10.10">
    <property type="entry name" value="Ribonuclease Inhibitor"/>
    <property type="match status" value="1"/>
</dbReference>
<gene>
    <name evidence="3" type="ORF">FBEOM_5577</name>
</gene>
<evidence type="ECO:0000313" key="3">
    <source>
        <dbReference type="EMBL" id="KAF4340539.1"/>
    </source>
</evidence>
<proteinExistence type="predicted"/>
<evidence type="ECO:0000313" key="4">
    <source>
        <dbReference type="Proteomes" id="UP000730481"/>
    </source>
</evidence>
<comment type="caution">
    <text evidence="3">The sequence shown here is derived from an EMBL/GenBank/DDBJ whole genome shotgun (WGS) entry which is preliminary data.</text>
</comment>
<feature type="compositionally biased region" description="Polar residues" evidence="1">
    <location>
        <begin position="12"/>
        <end position="23"/>
    </location>
</feature>
<name>A0A9P5AL23_9HYPO</name>
<reference evidence="3" key="2">
    <citation type="submission" date="2020-02" db="EMBL/GenBank/DDBJ databases">
        <title>Identification and distribution of gene clusters putatively required for synthesis of sphingolipid metabolism inhibitors in phylogenetically diverse species of the filamentous fungus Fusarium.</title>
        <authorList>
            <person name="Kim H.-S."/>
            <person name="Busman M."/>
            <person name="Brown D.W."/>
            <person name="Divon H."/>
            <person name="Uhlig S."/>
            <person name="Proctor R.H."/>
        </authorList>
    </citation>
    <scope>NUCLEOTIDE SEQUENCE</scope>
    <source>
        <strain evidence="3">NRRL 25174</strain>
    </source>
</reference>
<dbReference type="OrthoDB" id="5311681at2759"/>
<reference evidence="3" key="1">
    <citation type="journal article" date="2017" name="Mycologia">
        <title>Fusarium algeriense, sp. nov., a novel toxigenic crown rot pathogen of durum wheat from Algeria is nested in the Fusarium burgessii species complex.</title>
        <authorList>
            <person name="Laraba I."/>
            <person name="Keddad A."/>
            <person name="Boureghda H."/>
            <person name="Abdallah N."/>
            <person name="Vaughan M.M."/>
            <person name="Proctor R.H."/>
            <person name="Busman M."/>
            <person name="O'Donnell K."/>
        </authorList>
    </citation>
    <scope>NUCLEOTIDE SEQUENCE</scope>
    <source>
        <strain evidence="3">NRRL 25174</strain>
    </source>
</reference>
<accession>A0A9P5AL23</accession>
<dbReference type="InterPro" id="IPR032675">
    <property type="entry name" value="LRR_dom_sf"/>
</dbReference>
<organism evidence="3 4">
    <name type="scientific">Fusarium beomiforme</name>
    <dbReference type="NCBI Taxonomy" id="44412"/>
    <lineage>
        <taxon>Eukaryota</taxon>
        <taxon>Fungi</taxon>
        <taxon>Dikarya</taxon>
        <taxon>Ascomycota</taxon>
        <taxon>Pezizomycotina</taxon>
        <taxon>Sordariomycetes</taxon>
        <taxon>Hypocreomycetidae</taxon>
        <taxon>Hypocreales</taxon>
        <taxon>Nectriaceae</taxon>
        <taxon>Fusarium</taxon>
        <taxon>Fusarium burgessii species complex</taxon>
    </lineage>
</organism>
<dbReference type="Proteomes" id="UP000730481">
    <property type="component" value="Unassembled WGS sequence"/>
</dbReference>
<evidence type="ECO:0000259" key="2">
    <source>
        <dbReference type="PROSITE" id="PS50181"/>
    </source>
</evidence>
<dbReference type="AlphaFoldDB" id="A0A9P5AL23"/>
<feature type="domain" description="F-box" evidence="2">
    <location>
        <begin position="107"/>
        <end position="153"/>
    </location>
</feature>
<sequence>MSTRRSARLQALESQEPTSAQRDTPTKEPTKTAKRKETAGDSYDKPVTVRDTKVRTERDDGKPTVKRPKSETQGKKIDKMSAKPTMDRGDIISSNYQSIKPITGAATDLLWACPREILNLILKNIDDTRTLGRLSITNKNYYTIVTPQLWKRLSISVSYHAHIAKLIRKFEPLLSINQRKQLKKEGQYRGQQDSFSNKLDHKKMPVVADYVRQAIFAIGDPGKNHRYIVERYVEEAMKNMNNIEIVETSLVTESIAKSIAGQKNLRALNLGSAYFPESECKPLSKIKDLKHLAIHVNGFGGPSFKKDNIPLSLIFNSRSTLRSLSLETGSFFSAFLDDWPKSKRLTSLKSFHLTGASIDEGLKGALTTAIDFTALEDLKFGYLSQDLTVFFGYLSDTFSKAHNDENTEIKLRSLALDMGKETFFAGPEEQEANVDARIDFISSFDTLTSLELHDYGQYPQEIPVNPDLKSTLVSGILKHENLTRLKISYRGVTSNYKMTCLEPITVANLVDNLPKLKEFEFIPEPTKLVETGKLVCRGRNLTSVTLITGGSWSSLAENQERGIEFLHCIFHTVLNRDADSDEGVFKWEDHSDITRVAVDWMIWEIGSKLGKSKKGMKKVQKMTVVVGKQKREVQYREITDFVRIPLIHGGGAGSKWVDKVEQDLR</sequence>
<feature type="region of interest" description="Disordered" evidence="1">
    <location>
        <begin position="1"/>
        <end position="89"/>
    </location>
</feature>
<evidence type="ECO:0000256" key="1">
    <source>
        <dbReference type="SAM" id="MobiDB-lite"/>
    </source>
</evidence>
<keyword evidence="4" id="KW-1185">Reference proteome</keyword>
<protein>
    <recommendedName>
        <fullName evidence="2">F-box domain-containing protein</fullName>
    </recommendedName>
</protein>
<dbReference type="InterPro" id="IPR001810">
    <property type="entry name" value="F-box_dom"/>
</dbReference>
<dbReference type="PROSITE" id="PS50181">
    <property type="entry name" value="FBOX"/>
    <property type="match status" value="1"/>
</dbReference>